<evidence type="ECO:0000256" key="1">
    <source>
        <dbReference type="ARBA" id="ARBA00022821"/>
    </source>
</evidence>
<dbReference type="OrthoDB" id="1725454at2759"/>
<keyword evidence="3" id="KW-1185">Reference proteome</keyword>
<evidence type="ECO:0000313" key="2">
    <source>
        <dbReference type="EMBL" id="KAB1227686.1"/>
    </source>
</evidence>
<name>A0A6A1WSK7_9ROSI</name>
<dbReference type="GO" id="GO:0006952">
    <property type="term" value="P:defense response"/>
    <property type="evidence" value="ECO:0007669"/>
    <property type="project" value="UniProtKB-KW"/>
</dbReference>
<dbReference type="InterPro" id="IPR032675">
    <property type="entry name" value="LRR_dom_sf"/>
</dbReference>
<accession>A0A6A1WSK7</accession>
<evidence type="ECO:0000313" key="3">
    <source>
        <dbReference type="Proteomes" id="UP000516437"/>
    </source>
</evidence>
<dbReference type="EMBL" id="RXIC02000019">
    <property type="protein sequence ID" value="KAB1227686.1"/>
    <property type="molecule type" value="Genomic_DNA"/>
</dbReference>
<keyword evidence="1" id="KW-0611">Plant defense</keyword>
<evidence type="ECO:0008006" key="4">
    <source>
        <dbReference type="Google" id="ProtNLM"/>
    </source>
</evidence>
<sequence length="126" mass="14440">MGWGLENLPSLSELEFGGKSEDVKSFPEAMFLPNSLTRLTISDFPSMESLDNKGLRHLTSLRYLDIFRCPMFKFLPEEGLPASLRYLEINGCPLLEKQLKRRKGKEWCKIAHIPSIRIGGELIWTI</sequence>
<gene>
    <name evidence="2" type="ORF">CJ030_MR1G005693</name>
</gene>
<dbReference type="SUPFAM" id="SSF52058">
    <property type="entry name" value="L domain-like"/>
    <property type="match status" value="1"/>
</dbReference>
<protein>
    <recommendedName>
        <fullName evidence="4">Disease resistance RPP13-like protein 1</fullName>
    </recommendedName>
</protein>
<comment type="caution">
    <text evidence="2">The sequence shown here is derived from an EMBL/GenBank/DDBJ whole genome shotgun (WGS) entry which is preliminary data.</text>
</comment>
<reference evidence="2 3" key="1">
    <citation type="journal article" date="2019" name="Plant Biotechnol. J.">
        <title>The red bayberry genome and genetic basis of sex determination.</title>
        <authorList>
            <person name="Jia H.M."/>
            <person name="Jia H.J."/>
            <person name="Cai Q.L."/>
            <person name="Wang Y."/>
            <person name="Zhao H.B."/>
            <person name="Yang W.F."/>
            <person name="Wang G.Y."/>
            <person name="Li Y.H."/>
            <person name="Zhan D.L."/>
            <person name="Shen Y.T."/>
            <person name="Niu Q.F."/>
            <person name="Chang L."/>
            <person name="Qiu J."/>
            <person name="Zhao L."/>
            <person name="Xie H.B."/>
            <person name="Fu W.Y."/>
            <person name="Jin J."/>
            <person name="Li X.W."/>
            <person name="Jiao Y."/>
            <person name="Zhou C.C."/>
            <person name="Tu T."/>
            <person name="Chai C.Y."/>
            <person name="Gao J.L."/>
            <person name="Fan L.J."/>
            <person name="van de Weg E."/>
            <person name="Wang J.Y."/>
            <person name="Gao Z.S."/>
        </authorList>
    </citation>
    <scope>NUCLEOTIDE SEQUENCE [LARGE SCALE GENOMIC DNA]</scope>
    <source>
        <tissue evidence="2">Leaves</tissue>
    </source>
</reference>
<organism evidence="2 3">
    <name type="scientific">Morella rubra</name>
    <name type="common">Chinese bayberry</name>
    <dbReference type="NCBI Taxonomy" id="262757"/>
    <lineage>
        <taxon>Eukaryota</taxon>
        <taxon>Viridiplantae</taxon>
        <taxon>Streptophyta</taxon>
        <taxon>Embryophyta</taxon>
        <taxon>Tracheophyta</taxon>
        <taxon>Spermatophyta</taxon>
        <taxon>Magnoliopsida</taxon>
        <taxon>eudicotyledons</taxon>
        <taxon>Gunneridae</taxon>
        <taxon>Pentapetalae</taxon>
        <taxon>rosids</taxon>
        <taxon>fabids</taxon>
        <taxon>Fagales</taxon>
        <taxon>Myricaceae</taxon>
        <taxon>Morella</taxon>
    </lineage>
</organism>
<dbReference type="PANTHER" id="PTHR36766">
    <property type="entry name" value="PLANT BROAD-SPECTRUM MILDEW RESISTANCE PROTEIN RPW8"/>
    <property type="match status" value="1"/>
</dbReference>
<dbReference type="PANTHER" id="PTHR36766:SF42">
    <property type="entry name" value="NB-ARC DOMAIN DISEASE RESISTANCE PROTEIN"/>
    <property type="match status" value="1"/>
</dbReference>
<proteinExistence type="predicted"/>
<dbReference type="AlphaFoldDB" id="A0A6A1WSK7"/>
<dbReference type="Gene3D" id="3.80.10.10">
    <property type="entry name" value="Ribonuclease Inhibitor"/>
    <property type="match status" value="1"/>
</dbReference>
<dbReference type="Proteomes" id="UP000516437">
    <property type="component" value="Chromosome 1"/>
</dbReference>